<reference evidence="2" key="1">
    <citation type="submission" date="2019-08" db="EMBL/GenBank/DDBJ databases">
        <authorList>
            <person name="Liu F."/>
        </authorList>
    </citation>
    <scope>NUCLEOTIDE SEQUENCE [LARGE SCALE GENOMIC DNA]</scope>
    <source>
        <strain evidence="2">PA1801</strain>
        <tissue evidence="2">Leaf</tissue>
    </source>
</reference>
<dbReference type="AlphaFoldDB" id="A0A5B6WNG1"/>
<dbReference type="InterPro" id="IPR036397">
    <property type="entry name" value="RNaseH_sf"/>
</dbReference>
<dbReference type="InterPro" id="IPR056924">
    <property type="entry name" value="SH3_Tf2-1"/>
</dbReference>
<evidence type="ECO:0000313" key="3">
    <source>
        <dbReference type="Proteomes" id="UP000325315"/>
    </source>
</evidence>
<gene>
    <name evidence="2" type="ORF">EPI10_005587</name>
</gene>
<dbReference type="Proteomes" id="UP000325315">
    <property type="component" value="Unassembled WGS sequence"/>
</dbReference>
<dbReference type="OrthoDB" id="5554229at2759"/>
<keyword evidence="3" id="KW-1185">Reference proteome</keyword>
<dbReference type="GO" id="GO:0015074">
    <property type="term" value="P:DNA integration"/>
    <property type="evidence" value="ECO:0007669"/>
    <property type="project" value="InterPro"/>
</dbReference>
<sequence length="286" mass="32619">MESDSLSPAGLLQPLPIPSQVFEDISMNFIIGLPMSNGKEAIMVVVDRLTNAYIARVFMQGVVKLHGIPRTIVSDKYCIFLSEFWTELAKLQGTELCFSSAYHLQFDGQTEALNRCLVMYLRCMTGNDPTEWEKFLAWTEYWYNTAFQTSTGMTLFQALYGREPPTILTYLEGSSSNGQLAQERLERDKLLKLLKHNLTKAQTRMKLQADRHRRDLELAVGSLGSFKIIALSTARHQKLGPRFFGPYQVLQCIGSVAYKLDLLDSTRIHPVFHIYQLKPCLERPLQ</sequence>
<name>A0A5B6WNG1_9ROSI</name>
<protein>
    <submittedName>
        <fullName evidence="2">Peroxidase 64</fullName>
    </submittedName>
</protein>
<dbReference type="PANTHER" id="PTHR45835">
    <property type="entry name" value="YALI0A06105P"/>
    <property type="match status" value="1"/>
</dbReference>
<keyword evidence="2" id="KW-0575">Peroxidase</keyword>
<dbReference type="InterPro" id="IPR012337">
    <property type="entry name" value="RNaseH-like_sf"/>
</dbReference>
<dbReference type="SUPFAM" id="SSF53098">
    <property type="entry name" value="Ribonuclease H-like"/>
    <property type="match status" value="1"/>
</dbReference>
<evidence type="ECO:0000313" key="2">
    <source>
        <dbReference type="EMBL" id="KAA3483409.1"/>
    </source>
</evidence>
<dbReference type="GO" id="GO:0004601">
    <property type="term" value="F:peroxidase activity"/>
    <property type="evidence" value="ECO:0007669"/>
    <property type="project" value="UniProtKB-KW"/>
</dbReference>
<proteinExistence type="predicted"/>
<accession>A0A5B6WNG1</accession>
<dbReference type="EMBL" id="SMMG02000002">
    <property type="protein sequence ID" value="KAA3483409.1"/>
    <property type="molecule type" value="Genomic_DNA"/>
</dbReference>
<evidence type="ECO:0000259" key="1">
    <source>
        <dbReference type="PROSITE" id="PS50994"/>
    </source>
</evidence>
<dbReference type="PROSITE" id="PS50994">
    <property type="entry name" value="INTEGRASE"/>
    <property type="match status" value="1"/>
</dbReference>
<dbReference type="Pfam" id="PF24626">
    <property type="entry name" value="SH3_Tf2-1"/>
    <property type="match status" value="1"/>
</dbReference>
<dbReference type="GO" id="GO:0003676">
    <property type="term" value="F:nucleic acid binding"/>
    <property type="evidence" value="ECO:0007669"/>
    <property type="project" value="InterPro"/>
</dbReference>
<organism evidence="2 3">
    <name type="scientific">Gossypium australe</name>
    <dbReference type="NCBI Taxonomy" id="47621"/>
    <lineage>
        <taxon>Eukaryota</taxon>
        <taxon>Viridiplantae</taxon>
        <taxon>Streptophyta</taxon>
        <taxon>Embryophyta</taxon>
        <taxon>Tracheophyta</taxon>
        <taxon>Spermatophyta</taxon>
        <taxon>Magnoliopsida</taxon>
        <taxon>eudicotyledons</taxon>
        <taxon>Gunneridae</taxon>
        <taxon>Pentapetalae</taxon>
        <taxon>rosids</taxon>
        <taxon>malvids</taxon>
        <taxon>Malvales</taxon>
        <taxon>Malvaceae</taxon>
        <taxon>Malvoideae</taxon>
        <taxon>Gossypium</taxon>
    </lineage>
</organism>
<comment type="caution">
    <text evidence="2">The sequence shown here is derived from an EMBL/GenBank/DDBJ whole genome shotgun (WGS) entry which is preliminary data.</text>
</comment>
<dbReference type="Gene3D" id="3.30.420.10">
    <property type="entry name" value="Ribonuclease H-like superfamily/Ribonuclease H"/>
    <property type="match status" value="1"/>
</dbReference>
<dbReference type="PANTHER" id="PTHR45835:SF99">
    <property type="entry name" value="CHROMO DOMAIN-CONTAINING PROTEIN-RELATED"/>
    <property type="match status" value="1"/>
</dbReference>
<dbReference type="InterPro" id="IPR001584">
    <property type="entry name" value="Integrase_cat-core"/>
</dbReference>
<feature type="domain" description="Integrase catalytic" evidence="1">
    <location>
        <begin position="4"/>
        <end position="172"/>
    </location>
</feature>
<keyword evidence="2" id="KW-0560">Oxidoreductase</keyword>